<keyword evidence="1" id="KW-0812">Transmembrane</keyword>
<name>W6SDL9_9CLOT</name>
<keyword evidence="1" id="KW-0472">Membrane</keyword>
<protein>
    <submittedName>
        <fullName evidence="2">Putative membrane protein</fullName>
    </submittedName>
</protein>
<feature type="transmembrane region" description="Helical" evidence="1">
    <location>
        <begin position="153"/>
        <end position="174"/>
    </location>
</feature>
<keyword evidence="3" id="KW-1185">Reference proteome</keyword>
<dbReference type="Proteomes" id="UP000019426">
    <property type="component" value="Chromosome M2/40_rep1"/>
</dbReference>
<gene>
    <name evidence="2" type="ORF">CM240_0585</name>
</gene>
<sequence>METYSKSLLELEELHDSKIMFSSYFLRKGKKETSIDDGTFNDLMLDNIFFKFFCPYFKTSLGEQILYNNLRNPIFNKDELLSKRKKLNALDSSPEKSSLLNYLNSIGTLKYYNFSDILFKPLKTSTLVTVVALISFIITLLTIILSFKSISALFLLAIPLLIYPYISGVFFDSINSEILILRYLSKVVSNAKYISNLDIPEFSVELSTLKNLYN</sequence>
<dbReference type="KEGG" id="clt:CM240_0585"/>
<dbReference type="RefSeq" id="WP_044036279.1">
    <property type="nucleotide sequence ID" value="NZ_HG917868.1"/>
</dbReference>
<dbReference type="AlphaFoldDB" id="W6SDL9"/>
<dbReference type="STRING" id="1216932.CM240_0585"/>
<proteinExistence type="predicted"/>
<dbReference type="PATRIC" id="fig|1216932.3.peg.572"/>
<evidence type="ECO:0000313" key="3">
    <source>
        <dbReference type="Proteomes" id="UP000019426"/>
    </source>
</evidence>
<evidence type="ECO:0000313" key="2">
    <source>
        <dbReference type="EMBL" id="CDM67750.1"/>
    </source>
</evidence>
<dbReference type="EMBL" id="HG917868">
    <property type="protein sequence ID" value="CDM67750.1"/>
    <property type="molecule type" value="Genomic_DNA"/>
</dbReference>
<reference evidence="2 3" key="1">
    <citation type="submission" date="2013-11" db="EMBL/GenBank/DDBJ databases">
        <title>Complete genome sequence of Clostridum sp. M2/40.</title>
        <authorList>
            <person name="Wibberg D."/>
            <person name="Puehler A."/>
            <person name="Schlueter A."/>
        </authorList>
    </citation>
    <scope>NUCLEOTIDE SEQUENCE [LARGE SCALE GENOMIC DNA]</scope>
    <source>
        <strain evidence="3">M2/40</strain>
    </source>
</reference>
<keyword evidence="1" id="KW-1133">Transmembrane helix</keyword>
<accession>W6SDL9</accession>
<dbReference type="OrthoDB" id="9802448at2"/>
<organism evidence="2 3">
    <name type="scientific">Clostridium bornimense</name>
    <dbReference type="NCBI Taxonomy" id="1216932"/>
    <lineage>
        <taxon>Bacteria</taxon>
        <taxon>Bacillati</taxon>
        <taxon>Bacillota</taxon>
        <taxon>Clostridia</taxon>
        <taxon>Eubacteriales</taxon>
        <taxon>Clostridiaceae</taxon>
        <taxon>Clostridium</taxon>
    </lineage>
</organism>
<dbReference type="HOGENOM" id="CLU_1286957_0_0_9"/>
<feature type="transmembrane region" description="Helical" evidence="1">
    <location>
        <begin position="127"/>
        <end position="147"/>
    </location>
</feature>
<evidence type="ECO:0000256" key="1">
    <source>
        <dbReference type="SAM" id="Phobius"/>
    </source>
</evidence>